<name>A0A4Y2GPQ7_ARAVE</name>
<proteinExistence type="predicted"/>
<comment type="caution">
    <text evidence="1">The sequence shown here is derived from an EMBL/GenBank/DDBJ whole genome shotgun (WGS) entry which is preliminary data.</text>
</comment>
<protein>
    <submittedName>
        <fullName evidence="1">Uncharacterized protein</fullName>
    </submittedName>
</protein>
<gene>
    <name evidence="1" type="ORF">AVEN_74539_1</name>
</gene>
<keyword evidence="2" id="KW-1185">Reference proteome</keyword>
<organism evidence="1 2">
    <name type="scientific">Araneus ventricosus</name>
    <name type="common">Orbweaver spider</name>
    <name type="synonym">Epeira ventricosa</name>
    <dbReference type="NCBI Taxonomy" id="182803"/>
    <lineage>
        <taxon>Eukaryota</taxon>
        <taxon>Metazoa</taxon>
        <taxon>Ecdysozoa</taxon>
        <taxon>Arthropoda</taxon>
        <taxon>Chelicerata</taxon>
        <taxon>Arachnida</taxon>
        <taxon>Araneae</taxon>
        <taxon>Araneomorphae</taxon>
        <taxon>Entelegynae</taxon>
        <taxon>Araneoidea</taxon>
        <taxon>Araneidae</taxon>
        <taxon>Araneus</taxon>
    </lineage>
</organism>
<dbReference type="Proteomes" id="UP000499080">
    <property type="component" value="Unassembled WGS sequence"/>
</dbReference>
<evidence type="ECO:0000313" key="2">
    <source>
        <dbReference type="Proteomes" id="UP000499080"/>
    </source>
</evidence>
<accession>A0A4Y2GPQ7</accession>
<reference evidence="1 2" key="1">
    <citation type="journal article" date="2019" name="Sci. Rep.">
        <title>Orb-weaving spider Araneus ventricosus genome elucidates the spidroin gene catalogue.</title>
        <authorList>
            <person name="Kono N."/>
            <person name="Nakamura H."/>
            <person name="Ohtoshi R."/>
            <person name="Moran D.A.P."/>
            <person name="Shinohara A."/>
            <person name="Yoshida Y."/>
            <person name="Fujiwara M."/>
            <person name="Mori M."/>
            <person name="Tomita M."/>
            <person name="Arakawa K."/>
        </authorList>
    </citation>
    <scope>NUCLEOTIDE SEQUENCE [LARGE SCALE GENOMIC DNA]</scope>
</reference>
<sequence length="198" mass="21644">MFAIAAGCGCLPERSGPLDRKILGSGPDSTKDSSCMFACLSSNLPSRIKRPPASVVWKSLERSVCSGIRKEYFFDGQPMETTICIPFGALQDPFEGSAHMVRAYGETSGQCEKDHGVVQMIVTVREKRLDGFILTCRRLKKDAIEKNIYENEATPKEALCKEGDVIAGLEVQLEEPQHLLKLICQKLKSASNGANGFG</sequence>
<dbReference type="AlphaFoldDB" id="A0A4Y2GPQ7"/>
<dbReference type="EMBL" id="BGPR01001507">
    <property type="protein sequence ID" value="GBM55583.1"/>
    <property type="molecule type" value="Genomic_DNA"/>
</dbReference>
<dbReference type="OrthoDB" id="6437039at2759"/>
<evidence type="ECO:0000313" key="1">
    <source>
        <dbReference type="EMBL" id="GBM55583.1"/>
    </source>
</evidence>